<dbReference type="AlphaFoldDB" id="A0A0R2K4C1"/>
<comment type="function">
    <text evidence="9 10">Catalyzes hydrolysis of the D-alanyl-D-alanine dipeptide.</text>
</comment>
<feature type="site" description="Transition state stabilizer" evidence="9">
    <location>
        <position position="72"/>
    </location>
</feature>
<keyword evidence="6 9" id="KW-0224">Dipeptidase</keyword>
<dbReference type="GO" id="GO:0160237">
    <property type="term" value="F:D-Ala-D-Ala dipeptidase activity"/>
    <property type="evidence" value="ECO:0007669"/>
    <property type="project" value="UniProtKB-EC"/>
</dbReference>
<keyword evidence="3" id="KW-0479">Metal-binding</keyword>
<keyword evidence="8 10" id="KW-0961">Cell wall biogenesis/degradation</keyword>
<evidence type="ECO:0000313" key="11">
    <source>
        <dbReference type="EMBL" id="KRN82710.1"/>
    </source>
</evidence>
<name>A0A0R2K4C1_9LACO</name>
<dbReference type="GO" id="GO:0006508">
    <property type="term" value="P:proteolysis"/>
    <property type="evidence" value="ECO:0007669"/>
    <property type="project" value="UniProtKB-KW"/>
</dbReference>
<evidence type="ECO:0000313" key="12">
    <source>
        <dbReference type="Proteomes" id="UP000051491"/>
    </source>
</evidence>
<dbReference type="GO" id="GO:0046872">
    <property type="term" value="F:metal ion binding"/>
    <property type="evidence" value="ECO:0007669"/>
    <property type="project" value="UniProtKB-KW"/>
</dbReference>
<dbReference type="HAMAP" id="MF_01924">
    <property type="entry name" value="A_A_dipeptidase"/>
    <property type="match status" value="1"/>
</dbReference>
<dbReference type="SUPFAM" id="SSF55166">
    <property type="entry name" value="Hedgehog/DD-peptidase"/>
    <property type="match status" value="1"/>
</dbReference>
<dbReference type="PIRSF" id="PIRSF026671">
    <property type="entry name" value="AA_dipeptidase"/>
    <property type="match status" value="1"/>
</dbReference>
<protein>
    <recommendedName>
        <fullName evidence="9 10">D-alanyl-D-alanine dipeptidase</fullName>
        <shortName evidence="9 10">D-Ala-D-Ala dipeptidase</shortName>
        <ecNumber evidence="9 10">3.4.13.22</ecNumber>
    </recommendedName>
</protein>
<comment type="similarity">
    <text evidence="9 10">Belongs to the peptidase M15D family.</text>
</comment>
<keyword evidence="2 9" id="KW-0645">Protease</keyword>
<evidence type="ECO:0000256" key="8">
    <source>
        <dbReference type="ARBA" id="ARBA00023316"/>
    </source>
</evidence>
<dbReference type="OrthoDB" id="9801430at2"/>
<dbReference type="PANTHER" id="PTHR43126:SF1">
    <property type="entry name" value="D-ALANYL-D-ALANINE DIPEPTIDASE"/>
    <property type="match status" value="1"/>
</dbReference>
<dbReference type="EMBL" id="JQBK01000048">
    <property type="protein sequence ID" value="KRN82710.1"/>
    <property type="molecule type" value="Genomic_DNA"/>
</dbReference>
<dbReference type="PANTHER" id="PTHR43126">
    <property type="entry name" value="D-ALANYL-D-ALANINE DIPEPTIDASE"/>
    <property type="match status" value="1"/>
</dbReference>
<evidence type="ECO:0000256" key="10">
    <source>
        <dbReference type="PIRNR" id="PIRNR026671"/>
    </source>
</evidence>
<evidence type="ECO:0000256" key="5">
    <source>
        <dbReference type="ARBA" id="ARBA00022833"/>
    </source>
</evidence>
<evidence type="ECO:0000256" key="2">
    <source>
        <dbReference type="ARBA" id="ARBA00022670"/>
    </source>
</evidence>
<dbReference type="GO" id="GO:0071555">
    <property type="term" value="P:cell wall organization"/>
    <property type="evidence" value="ECO:0007669"/>
    <property type="project" value="UniProtKB-KW"/>
</dbReference>
<sequence length="185" mass="20977">MDAELTGFTNVQKLDPDIIVDLRYATTNNFTGKVVYDFSTAIARTGTARKLAVASSIVKEQGYRLKIWDAFRPSSAQKKLFDVYPDPEFVAPPDPNYSHQKGVTFDLTLAFANGEECPMPTGFDDFTGMARRSSKWPKEAAKYHKILDDAMKQAGFIGYESEWWDFRDSQMDEYGPLQADPNDYK</sequence>
<dbReference type="InterPro" id="IPR000755">
    <property type="entry name" value="A_A_dipeptidase"/>
</dbReference>
<evidence type="ECO:0000256" key="3">
    <source>
        <dbReference type="ARBA" id="ARBA00022723"/>
    </source>
</evidence>
<dbReference type="Gene3D" id="3.30.1380.10">
    <property type="match status" value="1"/>
</dbReference>
<dbReference type="EC" id="3.4.13.22" evidence="9 10"/>
<organism evidence="11 12">
    <name type="scientific">Ligilactobacillus acidipiscis</name>
    <dbReference type="NCBI Taxonomy" id="89059"/>
    <lineage>
        <taxon>Bacteria</taxon>
        <taxon>Bacillati</taxon>
        <taxon>Bacillota</taxon>
        <taxon>Bacilli</taxon>
        <taxon>Lactobacillales</taxon>
        <taxon>Lactobacillaceae</taxon>
        <taxon>Ligilactobacillus</taxon>
    </lineage>
</organism>
<comment type="catalytic activity">
    <reaction evidence="1 9 10">
        <text>D-alanyl-D-alanine + H2O = 2 D-alanine</text>
        <dbReference type="Rhea" id="RHEA:20661"/>
        <dbReference type="ChEBI" id="CHEBI:15377"/>
        <dbReference type="ChEBI" id="CHEBI:57416"/>
        <dbReference type="ChEBI" id="CHEBI:57822"/>
        <dbReference type="EC" id="3.4.13.22"/>
    </reaction>
</comment>
<dbReference type="STRING" id="89059.LAC1533_2123"/>
<keyword evidence="7 9" id="KW-0482">Metalloprotease</keyword>
<dbReference type="GO" id="GO:0008237">
    <property type="term" value="F:metallopeptidase activity"/>
    <property type="evidence" value="ECO:0007669"/>
    <property type="project" value="UniProtKB-KW"/>
</dbReference>
<evidence type="ECO:0000256" key="4">
    <source>
        <dbReference type="ARBA" id="ARBA00022801"/>
    </source>
</evidence>
<accession>A0A0R2K4C1</accession>
<proteinExistence type="inferred from homology"/>
<keyword evidence="5" id="KW-0862">Zinc</keyword>
<dbReference type="RefSeq" id="WP_010497719.1">
    <property type="nucleotide sequence ID" value="NZ_CP173417.1"/>
</dbReference>
<feature type="active site" description="Proton donor/acceptor" evidence="9">
    <location>
        <position position="162"/>
    </location>
</feature>
<keyword evidence="4 9" id="KW-0378">Hydrolase</keyword>
<gene>
    <name evidence="11" type="ORF">IV43_GL001536</name>
</gene>
<dbReference type="InterPro" id="IPR009045">
    <property type="entry name" value="Zn_M74/Hedgehog-like"/>
</dbReference>
<evidence type="ECO:0000256" key="1">
    <source>
        <dbReference type="ARBA" id="ARBA00001362"/>
    </source>
</evidence>
<dbReference type="CDD" id="cd14840">
    <property type="entry name" value="D-Ala-D-Ala_dipeptidase_Aad"/>
    <property type="match status" value="1"/>
</dbReference>
<comment type="caution">
    <text evidence="11">The sequence shown here is derived from an EMBL/GenBank/DDBJ whole genome shotgun (WGS) entry which is preliminary data.</text>
</comment>
<dbReference type="Proteomes" id="UP000051491">
    <property type="component" value="Unassembled WGS sequence"/>
</dbReference>
<comment type="caution">
    <text evidence="9">Lacks conserved residue(s) required for the propagation of feature annotation.</text>
</comment>
<evidence type="ECO:0000256" key="9">
    <source>
        <dbReference type="HAMAP-Rule" id="MF_01924"/>
    </source>
</evidence>
<evidence type="ECO:0000256" key="6">
    <source>
        <dbReference type="ARBA" id="ARBA00022997"/>
    </source>
</evidence>
<evidence type="ECO:0000256" key="7">
    <source>
        <dbReference type="ARBA" id="ARBA00023049"/>
    </source>
</evidence>
<reference evidence="11 12" key="1">
    <citation type="journal article" date="2015" name="Genome Announc.">
        <title>Expanding the biotechnology potential of lactobacilli through comparative genomics of 213 strains and associated genera.</title>
        <authorList>
            <person name="Sun Z."/>
            <person name="Harris H.M."/>
            <person name="McCann A."/>
            <person name="Guo C."/>
            <person name="Argimon S."/>
            <person name="Zhang W."/>
            <person name="Yang X."/>
            <person name="Jeffery I.B."/>
            <person name="Cooney J.C."/>
            <person name="Kagawa T.F."/>
            <person name="Liu W."/>
            <person name="Song Y."/>
            <person name="Salvetti E."/>
            <person name="Wrobel A."/>
            <person name="Rasinkangas P."/>
            <person name="Parkhill J."/>
            <person name="Rea M.C."/>
            <person name="O'Sullivan O."/>
            <person name="Ritari J."/>
            <person name="Douillard F.P."/>
            <person name="Paul Ross R."/>
            <person name="Yang R."/>
            <person name="Briner A.E."/>
            <person name="Felis G.E."/>
            <person name="de Vos W.M."/>
            <person name="Barrangou R."/>
            <person name="Klaenhammer T.R."/>
            <person name="Caufield P.W."/>
            <person name="Cui Y."/>
            <person name="Zhang H."/>
            <person name="O'Toole P.W."/>
        </authorList>
    </citation>
    <scope>NUCLEOTIDE SEQUENCE [LARGE SCALE GENOMIC DNA]</scope>
    <source>
        <strain evidence="11 12">DSM 15353</strain>
    </source>
</reference>
<dbReference type="PATRIC" id="fig|89059.3.peg.1644"/>
<dbReference type="Pfam" id="PF01427">
    <property type="entry name" value="Peptidase_M15"/>
    <property type="match status" value="1"/>
</dbReference>